<organism evidence="17">
    <name type="scientific">marine sediment metagenome</name>
    <dbReference type="NCBI Taxonomy" id="412755"/>
    <lineage>
        <taxon>unclassified sequences</taxon>
        <taxon>metagenomes</taxon>
        <taxon>ecological metagenomes</taxon>
    </lineage>
</organism>
<dbReference type="GO" id="GO:0005737">
    <property type="term" value="C:cytoplasm"/>
    <property type="evidence" value="ECO:0007669"/>
    <property type="project" value="UniProtKB-SubCell"/>
</dbReference>
<accession>X1RUE2</accession>
<dbReference type="InterPro" id="IPR005750">
    <property type="entry name" value="UDP_GlcNAc_COvinyl_MurA"/>
</dbReference>
<dbReference type="EMBL" id="BARW01000615">
    <property type="protein sequence ID" value="GAI66820.1"/>
    <property type="molecule type" value="Genomic_DNA"/>
</dbReference>
<comment type="catalytic activity">
    <reaction evidence="15">
        <text>phosphoenolpyruvate + UDP-N-acetyl-alpha-D-glucosamine = UDP-N-acetyl-3-O-(1-carboxyvinyl)-alpha-D-glucosamine + phosphate</text>
        <dbReference type="Rhea" id="RHEA:18681"/>
        <dbReference type="ChEBI" id="CHEBI:43474"/>
        <dbReference type="ChEBI" id="CHEBI:57705"/>
        <dbReference type="ChEBI" id="CHEBI:58702"/>
        <dbReference type="ChEBI" id="CHEBI:68483"/>
        <dbReference type="EC" id="2.5.1.7"/>
    </reaction>
</comment>
<evidence type="ECO:0000256" key="13">
    <source>
        <dbReference type="ARBA" id="ARBA00042443"/>
    </source>
</evidence>
<evidence type="ECO:0000256" key="6">
    <source>
        <dbReference type="ARBA" id="ARBA00022960"/>
    </source>
</evidence>
<dbReference type="PANTHER" id="PTHR43783">
    <property type="entry name" value="UDP-N-ACETYLGLUCOSAMINE 1-CARBOXYVINYLTRANSFERASE"/>
    <property type="match status" value="1"/>
</dbReference>
<evidence type="ECO:0000256" key="2">
    <source>
        <dbReference type="ARBA" id="ARBA00004752"/>
    </source>
</evidence>
<comment type="caution">
    <text evidence="17">The sequence shown here is derived from an EMBL/GenBank/DDBJ whole genome shotgun (WGS) entry which is preliminary data.</text>
</comment>
<comment type="subcellular location">
    <subcellularLocation>
        <location evidence="1">Cytoplasm</location>
    </subcellularLocation>
</comment>
<dbReference type="InterPro" id="IPR001986">
    <property type="entry name" value="Enolpyruvate_Tfrase_dom"/>
</dbReference>
<dbReference type="NCBIfam" id="NF006873">
    <property type="entry name" value="PRK09369.1"/>
    <property type="match status" value="1"/>
</dbReference>
<evidence type="ECO:0000259" key="16">
    <source>
        <dbReference type="Pfam" id="PF00275"/>
    </source>
</evidence>
<keyword evidence="7" id="KW-0573">Peptidoglycan synthesis</keyword>
<evidence type="ECO:0000256" key="1">
    <source>
        <dbReference type="ARBA" id="ARBA00004496"/>
    </source>
</evidence>
<keyword evidence="5" id="KW-0808">Transferase</keyword>
<evidence type="ECO:0000256" key="7">
    <source>
        <dbReference type="ARBA" id="ARBA00022984"/>
    </source>
</evidence>
<evidence type="ECO:0000256" key="3">
    <source>
        <dbReference type="ARBA" id="ARBA00022490"/>
    </source>
</evidence>
<feature type="domain" description="Enolpyruvate transferase" evidence="16">
    <location>
        <begin position="7"/>
        <end position="312"/>
    </location>
</feature>
<reference evidence="17" key="1">
    <citation type="journal article" date="2014" name="Front. Microbiol.">
        <title>High frequency of phylogenetically diverse reductive dehalogenase-homologous genes in deep subseafloor sedimentary metagenomes.</title>
        <authorList>
            <person name="Kawai M."/>
            <person name="Futagami T."/>
            <person name="Toyoda A."/>
            <person name="Takaki Y."/>
            <person name="Nishi S."/>
            <person name="Hori S."/>
            <person name="Arai W."/>
            <person name="Tsubouchi T."/>
            <person name="Morono Y."/>
            <person name="Uchiyama I."/>
            <person name="Ito T."/>
            <person name="Fujiyama A."/>
            <person name="Inagaki F."/>
            <person name="Takami H."/>
        </authorList>
    </citation>
    <scope>NUCLEOTIDE SEQUENCE</scope>
    <source>
        <strain evidence="17">Expedition CK06-06</strain>
    </source>
</reference>
<evidence type="ECO:0000256" key="9">
    <source>
        <dbReference type="ARBA" id="ARBA00023316"/>
    </source>
</evidence>
<evidence type="ECO:0000256" key="8">
    <source>
        <dbReference type="ARBA" id="ARBA00023306"/>
    </source>
</evidence>
<evidence type="ECO:0000256" key="12">
    <source>
        <dbReference type="ARBA" id="ARBA00039754"/>
    </source>
</evidence>
<dbReference type="GO" id="GO:0008760">
    <property type="term" value="F:UDP-N-acetylglucosamine 1-carboxyvinyltransferase activity"/>
    <property type="evidence" value="ECO:0007669"/>
    <property type="project" value="UniProtKB-EC"/>
</dbReference>
<dbReference type="InterPro" id="IPR050068">
    <property type="entry name" value="MurA_subfamily"/>
</dbReference>
<dbReference type="CDD" id="cd01555">
    <property type="entry name" value="UdpNAET"/>
    <property type="match status" value="1"/>
</dbReference>
<proteinExistence type="inferred from homology"/>
<dbReference type="AlphaFoldDB" id="X1RUE2"/>
<dbReference type="GO" id="GO:0008360">
    <property type="term" value="P:regulation of cell shape"/>
    <property type="evidence" value="ECO:0007669"/>
    <property type="project" value="UniProtKB-KW"/>
</dbReference>
<keyword evidence="9" id="KW-0961">Cell wall biogenesis/degradation</keyword>
<dbReference type="Pfam" id="PF00275">
    <property type="entry name" value="EPSP_synthase"/>
    <property type="match status" value="1"/>
</dbReference>
<dbReference type="GO" id="GO:0051301">
    <property type="term" value="P:cell division"/>
    <property type="evidence" value="ECO:0007669"/>
    <property type="project" value="UniProtKB-KW"/>
</dbReference>
<evidence type="ECO:0000256" key="11">
    <source>
        <dbReference type="ARBA" id="ARBA00039108"/>
    </source>
</evidence>
<keyword evidence="4" id="KW-0132">Cell division</keyword>
<gene>
    <name evidence="17" type="ORF">S12H4_02491</name>
</gene>
<dbReference type="GO" id="GO:0071555">
    <property type="term" value="P:cell wall organization"/>
    <property type="evidence" value="ECO:0007669"/>
    <property type="project" value="UniProtKB-KW"/>
</dbReference>
<comment type="similarity">
    <text evidence="10">Belongs to the EPSP synthase family. MurA subfamily.</text>
</comment>
<comment type="pathway">
    <text evidence="2">Cell wall biogenesis; peptidoglycan biosynthesis.</text>
</comment>
<evidence type="ECO:0000256" key="4">
    <source>
        <dbReference type="ARBA" id="ARBA00022618"/>
    </source>
</evidence>
<keyword evidence="6" id="KW-0133">Cell shape</keyword>
<evidence type="ECO:0000256" key="5">
    <source>
        <dbReference type="ARBA" id="ARBA00022679"/>
    </source>
</evidence>
<evidence type="ECO:0000256" key="15">
    <source>
        <dbReference type="ARBA" id="ARBA00047527"/>
    </source>
</evidence>
<name>X1RUE2_9ZZZZ</name>
<sequence>MEKFIINGGKTLSGKVRISGAKNSALKLIAASILADSKTTLSNIPNIEDVNIMIEVLRTLGARVDVDLENKVVEIDPGSISSYEAPYELVRKMRASILVAGPLLSKYGKVKVAIPGGCNIGSRQIDLHLKGLEDMGAKYSIEHGYINCQVDGYEAGAKLFGAMMNLDFPSRGATENIMMAGCLANGQTVISNAAREPEIVDLACFLNSMGADIQGAGTDSIIINGVKSLKGTDYEVMPDSIEAGTFITAACLYGDRVEIENARWKNLEIFYFKLKEIGVNISIVDENNIRVDAPRESYRPINISTLPYPGLTSFWGRKLLPPSKTTISLLSKSIQ</sequence>
<keyword evidence="8" id="KW-0131">Cell cycle</keyword>
<dbReference type="FunFam" id="3.65.10.10:FF:000001">
    <property type="entry name" value="UDP-N-acetylglucosamine 1-carboxyvinyltransferase"/>
    <property type="match status" value="1"/>
</dbReference>
<keyword evidence="3" id="KW-0963">Cytoplasm</keyword>
<dbReference type="SUPFAM" id="SSF55205">
    <property type="entry name" value="EPT/RTPC-like"/>
    <property type="match status" value="1"/>
</dbReference>
<dbReference type="EC" id="2.5.1.7" evidence="11"/>
<protein>
    <recommendedName>
        <fullName evidence="12">UDP-N-acetylglucosamine 1-carboxyvinyltransferase</fullName>
        <ecNumber evidence="11">2.5.1.7</ecNumber>
    </recommendedName>
    <alternativeName>
        <fullName evidence="13">Enoylpyruvate transferase</fullName>
    </alternativeName>
    <alternativeName>
        <fullName evidence="14">UDP-N-acetylglucosamine enolpyruvyl transferase</fullName>
    </alternativeName>
</protein>
<dbReference type="PANTHER" id="PTHR43783:SF1">
    <property type="entry name" value="UDP-N-ACETYLGLUCOSAMINE 1-CARBOXYVINYLTRANSFERASE"/>
    <property type="match status" value="1"/>
</dbReference>
<dbReference type="InterPro" id="IPR036968">
    <property type="entry name" value="Enolpyruvate_Tfrase_sf"/>
</dbReference>
<dbReference type="Gene3D" id="3.65.10.10">
    <property type="entry name" value="Enolpyruvate transferase domain"/>
    <property type="match status" value="2"/>
</dbReference>
<evidence type="ECO:0000313" key="17">
    <source>
        <dbReference type="EMBL" id="GAI66820.1"/>
    </source>
</evidence>
<evidence type="ECO:0000256" key="14">
    <source>
        <dbReference type="ARBA" id="ARBA00042842"/>
    </source>
</evidence>
<dbReference type="GO" id="GO:0009252">
    <property type="term" value="P:peptidoglycan biosynthetic process"/>
    <property type="evidence" value="ECO:0007669"/>
    <property type="project" value="UniProtKB-KW"/>
</dbReference>
<dbReference type="GO" id="GO:0019277">
    <property type="term" value="P:UDP-N-acetylgalactosamine biosynthetic process"/>
    <property type="evidence" value="ECO:0007669"/>
    <property type="project" value="InterPro"/>
</dbReference>
<dbReference type="InterPro" id="IPR013792">
    <property type="entry name" value="RNA3'P_cycl/enolpyr_Trfase_a/b"/>
</dbReference>
<evidence type="ECO:0000256" key="10">
    <source>
        <dbReference type="ARBA" id="ARBA00038367"/>
    </source>
</evidence>